<comment type="caution">
    <text evidence="3">The sequence shown here is derived from an EMBL/GenBank/DDBJ whole genome shotgun (WGS) entry which is preliminary data.</text>
</comment>
<dbReference type="NCBIfam" id="TIGR01646">
    <property type="entry name" value="vgr_GE"/>
    <property type="match status" value="1"/>
</dbReference>
<sequence>MSTSTAISDTPARAGINIHPFYSLDIKGAPSAALADVYEFEGTRGIGEPTRYTIQFTHPRRDLSRSEFLMRMGAFVIQPPAQDRWSQPEAARRVQGVVTGFALKTTNRDQSLYEIVLESRLALLRNAPKCRFFLDASIPEIIERILREHDFNKIFADFEFTLNRAYRKRRFVMQWNEDDLAFVTRLCRRSGIWFVCDEGQRCERVCFRDDYAHYRRDPERLMVAYRPHSGLDPNGIESVSALEMRATTVPAAYAVRTFDTEAAISDPIEAVSPIHDDRTTYGEAYAWGTPSQNEDETKEEAQLRREVALAGQVEYRGECDMLDLTPGSVLKLSNRELPDAKHGLVVVRVTCGASRRNAYRVIFDAIPSDRQYRMPLKEKTWPRIDAVITGTITSSGCWKDPYLDSQGEYIVDLHLDRDTRTPGLQSCPMRLAKPFAGPDQTGFHFGLVEGTVVGVSFLWGCVDLPFISHVLHTAQHTDPIVAGVPWGTRNTIRTRSNNTLEMDDRGGREHIKIATEHGKSQLNLGHMVDRGQSERGSGAELRSDGPAALRGGGGVLVSAYARNGASGKQLDMQETVAQLEDALALAKALASSAQTSKAEAADIGSQRAANEALDQLRQSGVLVTAPASAGVAADKNVQVVAGENIVGVAKGDASWSVWKRFTVAAHDVVSLFTQKGMSLIAAAGAVVVQAQRGRMQLASQDDMTVETVNGVLHVKSAKEIVMNVGGSYFRMTPGEIEMGTRGGVLFKTSTLKKTGPAQMDLGGAAFAPAFVPYVTQCEVWRTNPGFVPQQVPAADVVAPVPDIGDVAPSPLGDFFSRLSGGDVQSGASAFSPFDGKPSNVDDDIPKATVTLNHPDDQHQTLVTPDPIKLANAVPCDWKISDLKVDVRARIESLSYWGVLNDRTPWKDSETGERYRGGGSRDSYFEFAYSEKEKAITCTVRVMLVPMDLFPVNLKGERDMSVPTEEQTIPYEYSVHSTMTPGSTRKGVKMDYRDAVGSDFDVHTLIGRIEAVLNQGDYKLILDGCSKGAACGCRVKVHFKVDLRVSIKGAPIKGFEPHVTLKLFPEVFRADTGSWGERHKWKDELKIKHDYPGANVEAHECGHFFNFPDEYYDQGGWIHHSYIKGEQIDFSLVDAKAGAMFWQGYSSFNVMGSGANSPVQSGRITAGIKPYYLEYVRRQFSIATNKLWRVGYEV</sequence>
<feature type="domain" description="Putative type VI secretion system Rhs element associated Vgr" evidence="2">
    <location>
        <begin position="492"/>
        <end position="593"/>
    </location>
</feature>
<dbReference type="Pfam" id="PF13296">
    <property type="entry name" value="T6SS_Vgr"/>
    <property type="match status" value="1"/>
</dbReference>
<protein>
    <submittedName>
        <fullName evidence="3">Type VI secretion system tip protein VgrG</fullName>
    </submittedName>
</protein>
<dbReference type="InterPro" id="IPR028244">
    <property type="entry name" value="T6SS_Rhs_Vgr_dom"/>
</dbReference>
<organism evidence="3">
    <name type="scientific">Burkholderia cenocepacia</name>
    <dbReference type="NCBI Taxonomy" id="95486"/>
    <lineage>
        <taxon>Bacteria</taxon>
        <taxon>Pseudomonadati</taxon>
        <taxon>Pseudomonadota</taxon>
        <taxon>Betaproteobacteria</taxon>
        <taxon>Burkholderiales</taxon>
        <taxon>Burkholderiaceae</taxon>
        <taxon>Burkholderia</taxon>
        <taxon>Burkholderia cepacia complex</taxon>
    </lineage>
</organism>
<reference evidence="3" key="1">
    <citation type="submission" date="2019-11" db="EMBL/GenBank/DDBJ databases">
        <title>Burkholderia cenocepacia CF.</title>
        <authorList>
            <person name="Vianna E.F."/>
            <person name="Marques E.A."/>
            <person name="Albano R.M."/>
            <person name="Leao R.S."/>
        </authorList>
    </citation>
    <scope>NUCLEOTIDE SEQUENCE</scope>
    <source>
        <strain evidence="3">MS-2140</strain>
    </source>
</reference>
<evidence type="ECO:0000259" key="2">
    <source>
        <dbReference type="Pfam" id="PF13296"/>
    </source>
</evidence>
<dbReference type="SUPFAM" id="SSF69255">
    <property type="entry name" value="gp5 N-terminal domain-like"/>
    <property type="match status" value="1"/>
</dbReference>
<dbReference type="Gene3D" id="2.30.110.50">
    <property type="match status" value="2"/>
</dbReference>
<gene>
    <name evidence="3" type="primary">vgrG</name>
    <name evidence="3" type="ORF">GFJ35_33215</name>
</gene>
<dbReference type="Gene3D" id="3.55.50.10">
    <property type="entry name" value="Baseplate protein-like domains"/>
    <property type="match status" value="1"/>
</dbReference>
<evidence type="ECO:0000313" key="3">
    <source>
        <dbReference type="EMBL" id="NDV76870.1"/>
    </source>
</evidence>
<dbReference type="InterPro" id="IPR037026">
    <property type="entry name" value="Vgr_OB-fold_dom_sf"/>
</dbReference>
<dbReference type="EMBL" id="JAAEAM010000056">
    <property type="protein sequence ID" value="NDV76870.1"/>
    <property type="molecule type" value="Genomic_DNA"/>
</dbReference>
<feature type="domain" description="DUF2345" evidence="1">
    <location>
        <begin position="610"/>
        <end position="757"/>
    </location>
</feature>
<dbReference type="RefSeq" id="WP_163126035.1">
    <property type="nucleotide sequence ID" value="NZ_JAAEAM010000056.1"/>
</dbReference>
<evidence type="ECO:0000259" key="1">
    <source>
        <dbReference type="Pfam" id="PF10106"/>
    </source>
</evidence>
<dbReference type="Gene3D" id="2.40.50.230">
    <property type="entry name" value="Gp5 N-terminal domain"/>
    <property type="match status" value="1"/>
</dbReference>
<name>A0A6B2MMU5_9BURK</name>
<dbReference type="InterPro" id="IPR006533">
    <property type="entry name" value="T6SS_Vgr_RhsGE"/>
</dbReference>
<dbReference type="SUPFAM" id="SSF69279">
    <property type="entry name" value="Phage tail proteins"/>
    <property type="match status" value="2"/>
</dbReference>
<dbReference type="AlphaFoldDB" id="A0A6B2MMU5"/>
<dbReference type="Pfam" id="PF05954">
    <property type="entry name" value="Phage_GPD"/>
    <property type="match status" value="1"/>
</dbReference>
<accession>A0A6B2MMU5</accession>
<proteinExistence type="predicted"/>
<dbReference type="Pfam" id="PF10106">
    <property type="entry name" value="DUF2345"/>
    <property type="match status" value="1"/>
</dbReference>
<dbReference type="InterPro" id="IPR018769">
    <property type="entry name" value="VgrG2_DUF2345"/>
</dbReference>